<evidence type="ECO:0000313" key="6">
    <source>
        <dbReference type="EMBL" id="OEU85432.1"/>
    </source>
</evidence>
<protein>
    <submittedName>
        <fullName evidence="6">Septum formation initiator</fullName>
    </submittedName>
</protein>
<proteinExistence type="predicted"/>
<evidence type="ECO:0000256" key="3">
    <source>
        <dbReference type="PROSITE-ProRule" id="PRU00169"/>
    </source>
</evidence>
<evidence type="ECO:0000256" key="2">
    <source>
        <dbReference type="ARBA" id="ARBA00022840"/>
    </source>
</evidence>
<dbReference type="Gene3D" id="3.40.50.2300">
    <property type="match status" value="1"/>
</dbReference>
<sequence length="719" mass="72775">MVTRIQPAVSDPEAARSVGGLLSQLPDSEPVPAVVDSTQLLDSLARLAEGTVADLPEVVLVHELIRPMPALELIREIALRFPAVGVVLITRDTSQPLYSAAMDAGARGVLGLPLSYDDLAARVGAAASWAVGVRKHLGGIPDETAGPGGTVVAVTGAKGGVGTTLTAVQLALAAQASGRGTALVDMDLQSGDVASYLDVQFRRSAADLAGIADISARVLQDALFAHESGLGLLLAPGEGERGEEVDDRAARQIIAALRARYDIVVIDCGTQLNAANAAAIETSDSAVLVTTPDVVAVRAAKRMVRMWDRLQIRKAEETVTLVNRISKFTEIQPPLIARIVGTPVAGTTIPANYKELQSAVDAGRIQDLEARGSVKQALWSFAGELGLSTAAEASSGTGRHSKGGGRGARAAKGQAGQPKQVLPPAGSGPGGRALPPGGAPGTGSGAQPGTASGGQAGTASGGQAGRQGQAAPGQSGPGAPRAAAARPGPGGMPPRPRHAPASAGTGRDAAGRQALPPGASSRTLGASHDAPRAGDHGDPDLDVDHRDRDHRSPLEHNSAAPFHTRTRVGPVGPEAGRVPGRPAAPPVDDLDDEGETSVWGERGAVTLEFAGMAPVVLAVLAVLWQCVLVGYTFSLAGNAADEAARAATAAASTGDAEGACESAATKHLPDEWRDNSAVSCNLDGHLWKADVDLSAPVLFPGAGKLPFSVTGTAGAAEEG</sequence>
<gene>
    <name evidence="6" type="ORF">AN215_23090</name>
</gene>
<dbReference type="GO" id="GO:0016887">
    <property type="term" value="F:ATP hydrolysis activity"/>
    <property type="evidence" value="ECO:0007669"/>
    <property type="project" value="TreeGrafter"/>
</dbReference>
<dbReference type="InterPro" id="IPR012495">
    <property type="entry name" value="TadE-like_dom"/>
</dbReference>
<feature type="compositionally biased region" description="Low complexity" evidence="4">
    <location>
        <begin position="408"/>
        <end position="425"/>
    </location>
</feature>
<dbReference type="OrthoDB" id="144620at2"/>
<reference evidence="6 7" key="1">
    <citation type="journal article" date="2016" name="Front. Microbiol.">
        <title>Comparative Genomics Analysis of Streptomyces Species Reveals Their Adaptation to the Marine Environment and Their Diversity at the Genomic Level.</title>
        <authorList>
            <person name="Tian X."/>
            <person name="Zhang Z."/>
            <person name="Yang T."/>
            <person name="Chen M."/>
            <person name="Li J."/>
            <person name="Chen F."/>
            <person name="Yang J."/>
            <person name="Li W."/>
            <person name="Zhang B."/>
            <person name="Zhang Z."/>
            <person name="Wu J."/>
            <person name="Zhang C."/>
            <person name="Long L."/>
            <person name="Xiao J."/>
        </authorList>
    </citation>
    <scope>NUCLEOTIDE SEQUENCE [LARGE SCALE GENOMIC DNA]</scope>
    <source>
        <strain evidence="6 7">SCSIO 10390</strain>
    </source>
</reference>
<dbReference type="Pfam" id="PF07811">
    <property type="entry name" value="TadE"/>
    <property type="match status" value="1"/>
</dbReference>
<name>A0A1E7JG57_9ACTN</name>
<dbReference type="InterPro" id="IPR027417">
    <property type="entry name" value="P-loop_NTPase"/>
</dbReference>
<dbReference type="InterPro" id="IPR001789">
    <property type="entry name" value="Sig_transdc_resp-reg_receiver"/>
</dbReference>
<dbReference type="PANTHER" id="PTHR43384:SF6">
    <property type="entry name" value="SEPTUM SITE-DETERMINING PROTEIN MIND HOMOLOG, CHLOROPLASTIC"/>
    <property type="match status" value="1"/>
</dbReference>
<keyword evidence="7" id="KW-1185">Reference proteome</keyword>
<dbReference type="SUPFAM" id="SSF52172">
    <property type="entry name" value="CheY-like"/>
    <property type="match status" value="1"/>
</dbReference>
<dbReference type="AlphaFoldDB" id="A0A1E7JG57"/>
<dbReference type="PANTHER" id="PTHR43384">
    <property type="entry name" value="SEPTUM SITE-DETERMINING PROTEIN MIND HOMOLOG, CHLOROPLASTIC-RELATED"/>
    <property type="match status" value="1"/>
</dbReference>
<feature type="domain" description="Response regulatory" evidence="5">
    <location>
        <begin position="4"/>
        <end position="127"/>
    </location>
</feature>
<dbReference type="InterPro" id="IPR011006">
    <property type="entry name" value="CheY-like_superfamily"/>
</dbReference>
<feature type="compositionally biased region" description="Low complexity" evidence="4">
    <location>
        <begin position="466"/>
        <end position="487"/>
    </location>
</feature>
<keyword evidence="2" id="KW-0067">ATP-binding</keyword>
<organism evidence="6 7">
    <name type="scientific">Streptomyces abyssalis</name>
    <dbReference type="NCBI Taxonomy" id="933944"/>
    <lineage>
        <taxon>Bacteria</taxon>
        <taxon>Bacillati</taxon>
        <taxon>Actinomycetota</taxon>
        <taxon>Actinomycetes</taxon>
        <taxon>Kitasatosporales</taxon>
        <taxon>Streptomycetaceae</taxon>
        <taxon>Streptomyces</taxon>
    </lineage>
</organism>
<dbReference type="RefSeq" id="WP_070011178.1">
    <property type="nucleotide sequence ID" value="NZ_LJGS01000039.1"/>
</dbReference>
<dbReference type="GO" id="GO:0005829">
    <property type="term" value="C:cytosol"/>
    <property type="evidence" value="ECO:0007669"/>
    <property type="project" value="TreeGrafter"/>
</dbReference>
<dbReference type="SUPFAM" id="SSF52540">
    <property type="entry name" value="P-loop containing nucleoside triphosphate hydrolases"/>
    <property type="match status" value="1"/>
</dbReference>
<evidence type="ECO:0000259" key="5">
    <source>
        <dbReference type="PROSITE" id="PS50110"/>
    </source>
</evidence>
<feature type="compositionally biased region" description="Low complexity" evidence="4">
    <location>
        <begin position="567"/>
        <end position="581"/>
    </location>
</feature>
<dbReference type="GO" id="GO:0000160">
    <property type="term" value="P:phosphorelay signal transduction system"/>
    <property type="evidence" value="ECO:0007669"/>
    <property type="project" value="InterPro"/>
</dbReference>
<evidence type="ECO:0000313" key="7">
    <source>
        <dbReference type="Proteomes" id="UP000176087"/>
    </source>
</evidence>
<dbReference type="EMBL" id="LJGT01000041">
    <property type="protein sequence ID" value="OEU85432.1"/>
    <property type="molecule type" value="Genomic_DNA"/>
</dbReference>
<dbReference type="InterPro" id="IPR025669">
    <property type="entry name" value="AAA_dom"/>
</dbReference>
<feature type="compositionally biased region" description="Basic and acidic residues" evidence="4">
    <location>
        <begin position="529"/>
        <end position="554"/>
    </location>
</feature>
<accession>A0A1E7JG57</accession>
<comment type="caution">
    <text evidence="6">The sequence shown here is derived from an EMBL/GenBank/DDBJ whole genome shotgun (WGS) entry which is preliminary data.</text>
</comment>
<dbReference type="Gene3D" id="3.40.50.300">
    <property type="entry name" value="P-loop containing nucleotide triphosphate hydrolases"/>
    <property type="match status" value="1"/>
</dbReference>
<keyword evidence="1" id="KW-0547">Nucleotide-binding</keyword>
<dbReference type="Pfam" id="PF13614">
    <property type="entry name" value="AAA_31"/>
    <property type="match status" value="1"/>
</dbReference>
<dbReference type="GO" id="GO:0051782">
    <property type="term" value="P:negative regulation of cell division"/>
    <property type="evidence" value="ECO:0007669"/>
    <property type="project" value="TreeGrafter"/>
</dbReference>
<dbReference type="GO" id="GO:0005524">
    <property type="term" value="F:ATP binding"/>
    <property type="evidence" value="ECO:0007669"/>
    <property type="project" value="UniProtKB-KW"/>
</dbReference>
<evidence type="ECO:0000256" key="1">
    <source>
        <dbReference type="ARBA" id="ARBA00022741"/>
    </source>
</evidence>
<dbReference type="PROSITE" id="PS50110">
    <property type="entry name" value="RESPONSE_REGULATORY"/>
    <property type="match status" value="1"/>
</dbReference>
<dbReference type="InterPro" id="IPR050625">
    <property type="entry name" value="ParA/MinD_ATPase"/>
</dbReference>
<feature type="region of interest" description="Disordered" evidence="4">
    <location>
        <begin position="392"/>
        <end position="595"/>
    </location>
</feature>
<dbReference type="PATRIC" id="fig|933944.5.peg.4755"/>
<evidence type="ECO:0000256" key="4">
    <source>
        <dbReference type="SAM" id="MobiDB-lite"/>
    </source>
</evidence>
<feature type="compositionally biased region" description="Gly residues" evidence="4">
    <location>
        <begin position="439"/>
        <end position="465"/>
    </location>
</feature>
<dbReference type="Proteomes" id="UP000176087">
    <property type="component" value="Unassembled WGS sequence"/>
</dbReference>
<dbReference type="STRING" id="933944.AN215_23090"/>
<comment type="caution">
    <text evidence="3">Lacks conserved residue(s) required for the propagation of feature annotation.</text>
</comment>
<dbReference type="GO" id="GO:0009898">
    <property type="term" value="C:cytoplasmic side of plasma membrane"/>
    <property type="evidence" value="ECO:0007669"/>
    <property type="project" value="TreeGrafter"/>
</dbReference>